<dbReference type="InterPro" id="IPR015813">
    <property type="entry name" value="Pyrv/PenolPyrv_kinase-like_dom"/>
</dbReference>
<accession>A0ABW5RGZ9</accession>
<dbReference type="Gene3D" id="3.20.20.60">
    <property type="entry name" value="Phosphoenolpyruvate-binding domains"/>
    <property type="match status" value="1"/>
</dbReference>
<dbReference type="PIRSF" id="PIRSF000388">
    <property type="entry name" value="Pantoate_hydroxy_MeTrfase"/>
    <property type="match status" value="1"/>
</dbReference>
<feature type="binding site" evidence="5">
    <location>
        <begin position="51"/>
        <end position="52"/>
    </location>
    <ligand>
        <name>3-methyl-2-oxobutanoate</name>
        <dbReference type="ChEBI" id="CHEBI:11851"/>
    </ligand>
</feature>
<dbReference type="Proteomes" id="UP001597453">
    <property type="component" value="Unassembled WGS sequence"/>
</dbReference>
<evidence type="ECO:0000256" key="1">
    <source>
        <dbReference type="ARBA" id="ARBA00008676"/>
    </source>
</evidence>
<feature type="binding site" evidence="5">
    <location>
        <position position="51"/>
    </location>
    <ligand>
        <name>Mg(2+)</name>
        <dbReference type="ChEBI" id="CHEBI:18420"/>
    </ligand>
</feature>
<sequence>MVDTPPRKRVRTRSLAQAKAQGTKIVALTAYDAPTAAIFDEAGIDVLLVGDSAANVVLGQPTTLSITLDQMIMLTRAVSSTVQTALVVADLPFGSYEADNATAVASAVRLMKEGGAHAVKLEGGTRMAERIRAITDAGIPVVAHIGYTPQAEHGLGGHVVQGRRGQDAALLDDARAVEAAGAFAVVIEMVPADVASELTAALRIPTIGIGGGAGCDGQILVWQDAFGWNRGRVPSFVRQYANLGEQLLDAAAKYADDVRRGHFPSESESFSR</sequence>
<comment type="subunit">
    <text evidence="2 5">Homodecamer; pentamer of dimers.</text>
</comment>
<feature type="binding site" evidence="5">
    <location>
        <position position="120"/>
    </location>
    <ligand>
        <name>3-methyl-2-oxobutanoate</name>
        <dbReference type="ChEBI" id="CHEBI:11851"/>
    </ligand>
</feature>
<keyword evidence="5" id="KW-0963">Cytoplasm</keyword>
<evidence type="ECO:0000256" key="3">
    <source>
        <dbReference type="ARBA" id="ARBA00022655"/>
    </source>
</evidence>
<dbReference type="PANTHER" id="PTHR20881">
    <property type="entry name" value="3-METHYL-2-OXOBUTANOATE HYDROXYMETHYLTRANSFERASE"/>
    <property type="match status" value="1"/>
</dbReference>
<dbReference type="InterPro" id="IPR003700">
    <property type="entry name" value="Pantoate_hydroxy_MeTrfase"/>
</dbReference>
<keyword evidence="5" id="KW-0460">Magnesium</keyword>
<keyword evidence="7" id="KW-1185">Reference proteome</keyword>
<reference evidence="7" key="1">
    <citation type="journal article" date="2019" name="Int. J. Syst. Evol. Microbiol.">
        <title>The Global Catalogue of Microorganisms (GCM) 10K type strain sequencing project: providing services to taxonomists for standard genome sequencing and annotation.</title>
        <authorList>
            <consortium name="The Broad Institute Genomics Platform"/>
            <consortium name="The Broad Institute Genome Sequencing Center for Infectious Disease"/>
            <person name="Wu L."/>
            <person name="Ma J."/>
        </authorList>
    </citation>
    <scope>NUCLEOTIDE SEQUENCE [LARGE SCALE GENOMIC DNA]</scope>
    <source>
        <strain evidence="7">TISTR 1511</strain>
    </source>
</reference>
<dbReference type="InterPro" id="IPR040442">
    <property type="entry name" value="Pyrv_kinase-like_dom_sf"/>
</dbReference>
<dbReference type="RefSeq" id="WP_066054898.1">
    <property type="nucleotide sequence ID" value="NZ_JBHUNF010000001.1"/>
</dbReference>
<keyword evidence="5" id="KW-0479">Metal-binding</keyword>
<gene>
    <name evidence="5 6" type="primary">panB</name>
    <name evidence="6" type="ORF">ACFSUQ_01460</name>
</gene>
<dbReference type="GO" id="GO:0003864">
    <property type="term" value="F:3-methyl-2-oxobutanoate hydroxymethyltransferase activity"/>
    <property type="evidence" value="ECO:0007669"/>
    <property type="project" value="UniProtKB-EC"/>
</dbReference>
<name>A0ABW5RGZ9_9MICO</name>
<dbReference type="PANTHER" id="PTHR20881:SF0">
    <property type="entry name" value="3-METHYL-2-OXOBUTANOATE HYDROXYMETHYLTRANSFERASE"/>
    <property type="match status" value="1"/>
</dbReference>
<dbReference type="HAMAP" id="MF_00156">
    <property type="entry name" value="PanB"/>
    <property type="match status" value="1"/>
</dbReference>
<evidence type="ECO:0000313" key="6">
    <source>
        <dbReference type="EMBL" id="MFD2673976.1"/>
    </source>
</evidence>
<dbReference type="NCBIfam" id="TIGR00222">
    <property type="entry name" value="panB"/>
    <property type="match status" value="1"/>
</dbReference>
<comment type="cofactor">
    <cofactor evidence="5">
        <name>Mg(2+)</name>
        <dbReference type="ChEBI" id="CHEBI:18420"/>
    </cofactor>
    <text evidence="5">Binds 1 Mg(2+) ion per subunit.</text>
</comment>
<proteinExistence type="inferred from homology"/>
<evidence type="ECO:0000256" key="4">
    <source>
        <dbReference type="ARBA" id="ARBA00022679"/>
    </source>
</evidence>
<evidence type="ECO:0000256" key="5">
    <source>
        <dbReference type="HAMAP-Rule" id="MF_00156"/>
    </source>
</evidence>
<comment type="caution">
    <text evidence="6">The sequence shown here is derived from an EMBL/GenBank/DDBJ whole genome shotgun (WGS) entry which is preliminary data.</text>
</comment>
<dbReference type="EMBL" id="JBHUNF010000001">
    <property type="protein sequence ID" value="MFD2673976.1"/>
    <property type="molecule type" value="Genomic_DNA"/>
</dbReference>
<evidence type="ECO:0000256" key="2">
    <source>
        <dbReference type="ARBA" id="ARBA00011424"/>
    </source>
</evidence>
<keyword evidence="4 5" id="KW-0808">Transferase</keyword>
<comment type="function">
    <text evidence="5">Catalyzes the reversible reaction in which hydroxymethyl group from 5,10-methylenetetrahydrofolate is transferred onto alpha-ketoisovalerate to form ketopantoate.</text>
</comment>
<comment type="similarity">
    <text evidence="1 5">Belongs to the PanB family.</text>
</comment>
<feature type="binding site" evidence="5">
    <location>
        <position position="90"/>
    </location>
    <ligand>
        <name>3-methyl-2-oxobutanoate</name>
        <dbReference type="ChEBI" id="CHEBI:11851"/>
    </ligand>
</feature>
<dbReference type="Pfam" id="PF02548">
    <property type="entry name" value="Pantoate_transf"/>
    <property type="match status" value="1"/>
</dbReference>
<protein>
    <recommendedName>
        <fullName evidence="5">3-methyl-2-oxobutanoate hydroxymethyltransferase</fullName>
        <ecNumber evidence="5">2.1.2.11</ecNumber>
    </recommendedName>
    <alternativeName>
        <fullName evidence="5">Ketopantoate hydroxymethyltransferase</fullName>
        <shortName evidence="5">KPHMT</shortName>
    </alternativeName>
</protein>
<dbReference type="NCBIfam" id="NF001452">
    <property type="entry name" value="PRK00311.1"/>
    <property type="match status" value="1"/>
</dbReference>
<evidence type="ECO:0000313" key="7">
    <source>
        <dbReference type="Proteomes" id="UP001597453"/>
    </source>
</evidence>
<comment type="pathway">
    <text evidence="5">Cofactor biosynthesis; (R)-pantothenate biosynthesis; (R)-pantoate from 3-methyl-2-oxobutanoate: step 1/2.</text>
</comment>
<dbReference type="EC" id="2.1.2.11" evidence="5"/>
<keyword evidence="3 5" id="KW-0566">Pantothenate biosynthesis</keyword>
<comment type="catalytic activity">
    <reaction evidence="5">
        <text>(6R)-5,10-methylene-5,6,7,8-tetrahydrofolate + 3-methyl-2-oxobutanoate + H2O = 2-dehydropantoate + (6S)-5,6,7,8-tetrahydrofolate</text>
        <dbReference type="Rhea" id="RHEA:11824"/>
        <dbReference type="ChEBI" id="CHEBI:11561"/>
        <dbReference type="ChEBI" id="CHEBI:11851"/>
        <dbReference type="ChEBI" id="CHEBI:15377"/>
        <dbReference type="ChEBI" id="CHEBI:15636"/>
        <dbReference type="ChEBI" id="CHEBI:57453"/>
        <dbReference type="EC" id="2.1.2.11"/>
    </reaction>
</comment>
<comment type="subcellular location">
    <subcellularLocation>
        <location evidence="5">Cytoplasm</location>
    </subcellularLocation>
</comment>
<feature type="active site" description="Proton acceptor" evidence="5">
    <location>
        <position position="188"/>
    </location>
</feature>
<dbReference type="CDD" id="cd06557">
    <property type="entry name" value="KPHMT-like"/>
    <property type="match status" value="1"/>
</dbReference>
<dbReference type="SUPFAM" id="SSF51621">
    <property type="entry name" value="Phosphoenolpyruvate/pyruvate domain"/>
    <property type="match status" value="1"/>
</dbReference>
<feature type="binding site" evidence="5">
    <location>
        <position position="90"/>
    </location>
    <ligand>
        <name>Mg(2+)</name>
        <dbReference type="ChEBI" id="CHEBI:18420"/>
    </ligand>
</feature>
<feature type="binding site" evidence="5">
    <location>
        <position position="122"/>
    </location>
    <ligand>
        <name>Mg(2+)</name>
        <dbReference type="ChEBI" id="CHEBI:18420"/>
    </ligand>
</feature>
<organism evidence="6 7">
    <name type="scientific">Gulosibacter bifidus</name>
    <dbReference type="NCBI Taxonomy" id="272239"/>
    <lineage>
        <taxon>Bacteria</taxon>
        <taxon>Bacillati</taxon>
        <taxon>Actinomycetota</taxon>
        <taxon>Actinomycetes</taxon>
        <taxon>Micrococcales</taxon>
        <taxon>Microbacteriaceae</taxon>
        <taxon>Gulosibacter</taxon>
    </lineage>
</organism>